<gene>
    <name evidence="4" type="ORF">GCM10023336_61770</name>
</gene>
<dbReference type="Gene3D" id="3.40.630.30">
    <property type="match status" value="1"/>
</dbReference>
<dbReference type="InterPro" id="IPR000182">
    <property type="entry name" value="GNAT_dom"/>
</dbReference>
<organism evidence="4 5">
    <name type="scientific">Streptomyces similanensis</name>
    <dbReference type="NCBI Taxonomy" id="1274988"/>
    <lineage>
        <taxon>Bacteria</taxon>
        <taxon>Bacillati</taxon>
        <taxon>Actinomycetota</taxon>
        <taxon>Actinomycetes</taxon>
        <taxon>Kitasatosporales</taxon>
        <taxon>Streptomycetaceae</taxon>
        <taxon>Streptomyces</taxon>
    </lineage>
</organism>
<evidence type="ECO:0000313" key="4">
    <source>
        <dbReference type="EMBL" id="GAA5073998.1"/>
    </source>
</evidence>
<dbReference type="SUPFAM" id="SSF55729">
    <property type="entry name" value="Acyl-CoA N-acyltransferases (Nat)"/>
    <property type="match status" value="1"/>
</dbReference>
<name>A0ABP9LDE9_9ACTN</name>
<sequence length="168" mass="17777">MTAPTATVRAALRADLAEVADIYGHYALHSVATFDEAPRPLAEWELKFDEIAGRGLPFLVAEEAGRIVGFAYAAPWRPKPAYRDTVEDTVYLAPDSTGRGLGAALLDALLTACGAAGVRQVVAVITDPGSEASAALHRRLGFTDAGRLTAVGRKHGRLLDTVLLQLAL</sequence>
<feature type="domain" description="N-acetyltransferase" evidence="3">
    <location>
        <begin position="6"/>
        <end position="168"/>
    </location>
</feature>
<dbReference type="PANTHER" id="PTHR43072:SF23">
    <property type="entry name" value="UPF0039 PROTEIN C11D3.02C"/>
    <property type="match status" value="1"/>
</dbReference>
<protein>
    <submittedName>
        <fullName evidence="4">GNAT family N-acetyltransferase</fullName>
    </submittedName>
</protein>
<dbReference type="InterPro" id="IPR016181">
    <property type="entry name" value="Acyl_CoA_acyltransferase"/>
</dbReference>
<keyword evidence="2" id="KW-0012">Acyltransferase</keyword>
<proteinExistence type="predicted"/>
<keyword evidence="1" id="KW-0808">Transferase</keyword>
<evidence type="ECO:0000256" key="1">
    <source>
        <dbReference type="ARBA" id="ARBA00022679"/>
    </source>
</evidence>
<dbReference type="RefSeq" id="WP_345671346.1">
    <property type="nucleotide sequence ID" value="NZ_BAABKC010000108.1"/>
</dbReference>
<dbReference type="PROSITE" id="PS51186">
    <property type="entry name" value="GNAT"/>
    <property type="match status" value="1"/>
</dbReference>
<evidence type="ECO:0000313" key="5">
    <source>
        <dbReference type="Proteomes" id="UP001500124"/>
    </source>
</evidence>
<accession>A0ABP9LDE9</accession>
<dbReference type="Proteomes" id="UP001500124">
    <property type="component" value="Unassembled WGS sequence"/>
</dbReference>
<comment type="caution">
    <text evidence="4">The sequence shown here is derived from an EMBL/GenBank/DDBJ whole genome shotgun (WGS) entry which is preliminary data.</text>
</comment>
<dbReference type="EMBL" id="BAABKC010000108">
    <property type="protein sequence ID" value="GAA5073998.1"/>
    <property type="molecule type" value="Genomic_DNA"/>
</dbReference>
<evidence type="ECO:0000259" key="3">
    <source>
        <dbReference type="PROSITE" id="PS51186"/>
    </source>
</evidence>
<dbReference type="Pfam" id="PF00583">
    <property type="entry name" value="Acetyltransf_1"/>
    <property type="match status" value="1"/>
</dbReference>
<keyword evidence="5" id="KW-1185">Reference proteome</keyword>
<reference evidence="5" key="1">
    <citation type="journal article" date="2019" name="Int. J. Syst. Evol. Microbiol.">
        <title>The Global Catalogue of Microorganisms (GCM) 10K type strain sequencing project: providing services to taxonomists for standard genome sequencing and annotation.</title>
        <authorList>
            <consortium name="The Broad Institute Genomics Platform"/>
            <consortium name="The Broad Institute Genome Sequencing Center for Infectious Disease"/>
            <person name="Wu L."/>
            <person name="Ma J."/>
        </authorList>
    </citation>
    <scope>NUCLEOTIDE SEQUENCE [LARGE SCALE GENOMIC DNA]</scope>
    <source>
        <strain evidence="5">JCM 18410</strain>
    </source>
</reference>
<evidence type="ECO:0000256" key="2">
    <source>
        <dbReference type="ARBA" id="ARBA00023315"/>
    </source>
</evidence>
<dbReference type="PANTHER" id="PTHR43072">
    <property type="entry name" value="N-ACETYLTRANSFERASE"/>
    <property type="match status" value="1"/>
</dbReference>